<gene>
    <name evidence="2" type="ORF">OXX778_LOCUS9112</name>
</gene>
<evidence type="ECO:0000256" key="1">
    <source>
        <dbReference type="SAM" id="SignalP"/>
    </source>
</evidence>
<keyword evidence="1" id="KW-0732">Signal</keyword>
<keyword evidence="3" id="KW-1185">Reference proteome</keyword>
<sequence>MKFLIALVALIVCASAQSTRTKCTYFALFIFDLTCKSPGGFDSSSADQQASWTHHTVNDVPMTLSTTATSGLRVRNQECLEKLMGLFRASSGMLNVPVDGSGVKEQV</sequence>
<feature type="chain" id="PRO_5033021518" description="Secreted protein" evidence="1">
    <location>
        <begin position="17"/>
        <end position="107"/>
    </location>
</feature>
<feature type="signal peptide" evidence="1">
    <location>
        <begin position="1"/>
        <end position="16"/>
    </location>
</feature>
<evidence type="ECO:0000313" key="2">
    <source>
        <dbReference type="EMBL" id="CAF0854259.1"/>
    </source>
</evidence>
<proteinExistence type="predicted"/>
<evidence type="ECO:0000313" key="3">
    <source>
        <dbReference type="Proteomes" id="UP000663879"/>
    </source>
</evidence>
<evidence type="ECO:0008006" key="4">
    <source>
        <dbReference type="Google" id="ProtNLM"/>
    </source>
</evidence>
<dbReference type="AlphaFoldDB" id="A0A813WD90"/>
<accession>A0A813WD90</accession>
<comment type="caution">
    <text evidence="2">The sequence shown here is derived from an EMBL/GenBank/DDBJ whole genome shotgun (WGS) entry which is preliminary data.</text>
</comment>
<protein>
    <recommendedName>
        <fullName evidence="4">Secreted protein</fullName>
    </recommendedName>
</protein>
<name>A0A813WD90_9BILA</name>
<reference evidence="2" key="1">
    <citation type="submission" date="2021-02" db="EMBL/GenBank/DDBJ databases">
        <authorList>
            <person name="Nowell W R."/>
        </authorList>
    </citation>
    <scope>NUCLEOTIDE SEQUENCE</scope>
    <source>
        <strain evidence="2">Ploen Becks lab</strain>
    </source>
</reference>
<dbReference type="EMBL" id="CAJNOC010001317">
    <property type="protein sequence ID" value="CAF0854259.1"/>
    <property type="molecule type" value="Genomic_DNA"/>
</dbReference>
<organism evidence="2 3">
    <name type="scientific">Brachionus calyciflorus</name>
    <dbReference type="NCBI Taxonomy" id="104777"/>
    <lineage>
        <taxon>Eukaryota</taxon>
        <taxon>Metazoa</taxon>
        <taxon>Spiralia</taxon>
        <taxon>Gnathifera</taxon>
        <taxon>Rotifera</taxon>
        <taxon>Eurotatoria</taxon>
        <taxon>Monogononta</taxon>
        <taxon>Pseudotrocha</taxon>
        <taxon>Ploima</taxon>
        <taxon>Brachionidae</taxon>
        <taxon>Brachionus</taxon>
    </lineage>
</organism>
<dbReference type="Proteomes" id="UP000663879">
    <property type="component" value="Unassembled WGS sequence"/>
</dbReference>